<dbReference type="eggNOG" id="COG0616">
    <property type="taxonomic scope" value="Bacteria"/>
</dbReference>
<evidence type="ECO:0000256" key="4">
    <source>
        <dbReference type="ARBA" id="ARBA00022825"/>
    </source>
</evidence>
<dbReference type="InterPro" id="IPR033855">
    <property type="entry name" value="Protein_C"/>
</dbReference>
<protein>
    <submittedName>
        <fullName evidence="7">Periplasmic serine protease (ClpP class)</fullName>
    </submittedName>
</protein>
<evidence type="ECO:0000259" key="6">
    <source>
        <dbReference type="Pfam" id="PF01343"/>
    </source>
</evidence>
<dbReference type="InterPro" id="IPR002142">
    <property type="entry name" value="Peptidase_S49"/>
</dbReference>
<evidence type="ECO:0000313" key="7">
    <source>
        <dbReference type="EMBL" id="ABC29670.1"/>
    </source>
</evidence>
<dbReference type="STRING" id="349521.HCH_02896"/>
<evidence type="ECO:0000256" key="5">
    <source>
        <dbReference type="SAM" id="MobiDB-lite"/>
    </source>
</evidence>
<feature type="region of interest" description="Disordered" evidence="5">
    <location>
        <begin position="362"/>
        <end position="427"/>
    </location>
</feature>
<dbReference type="Pfam" id="PF01343">
    <property type="entry name" value="Peptidase_S49"/>
    <property type="match status" value="1"/>
</dbReference>
<dbReference type="CDD" id="cd07022">
    <property type="entry name" value="S49_Sppa_36K_type"/>
    <property type="match status" value="1"/>
</dbReference>
<dbReference type="HOGENOM" id="CLU_046540_4_0_6"/>
<dbReference type="SUPFAM" id="SSF52096">
    <property type="entry name" value="ClpP/crotonase"/>
    <property type="match status" value="1"/>
</dbReference>
<evidence type="ECO:0000313" key="8">
    <source>
        <dbReference type="Proteomes" id="UP000000238"/>
    </source>
</evidence>
<proteinExistence type="inferred from homology"/>
<dbReference type="OrthoDB" id="6999246at2"/>
<dbReference type="Proteomes" id="UP000000238">
    <property type="component" value="Chromosome"/>
</dbReference>
<dbReference type="EMBL" id="CP000155">
    <property type="protein sequence ID" value="ABC29670.1"/>
    <property type="molecule type" value="Genomic_DNA"/>
</dbReference>
<dbReference type="PANTHER" id="PTHR33209">
    <property type="entry name" value="PROTEASE 4"/>
    <property type="match status" value="1"/>
</dbReference>
<name>Q2SI54_HAHCH</name>
<dbReference type="PANTHER" id="PTHR33209:SF1">
    <property type="entry name" value="PEPTIDASE S49 DOMAIN-CONTAINING PROTEIN"/>
    <property type="match status" value="1"/>
</dbReference>
<keyword evidence="2 7" id="KW-0645">Protease</keyword>
<feature type="domain" description="Peptidase S49" evidence="6">
    <location>
        <begin position="147"/>
        <end position="286"/>
    </location>
</feature>
<dbReference type="GO" id="GO:0008236">
    <property type="term" value="F:serine-type peptidase activity"/>
    <property type="evidence" value="ECO:0007669"/>
    <property type="project" value="UniProtKB-KW"/>
</dbReference>
<evidence type="ECO:0000256" key="2">
    <source>
        <dbReference type="ARBA" id="ARBA00022670"/>
    </source>
</evidence>
<evidence type="ECO:0000256" key="3">
    <source>
        <dbReference type="ARBA" id="ARBA00022801"/>
    </source>
</evidence>
<dbReference type="MEROPS" id="S49.003"/>
<comment type="similarity">
    <text evidence="1">Belongs to the peptidase S49 family.</text>
</comment>
<dbReference type="GO" id="GO:0006508">
    <property type="term" value="P:proteolysis"/>
    <property type="evidence" value="ECO:0007669"/>
    <property type="project" value="UniProtKB-KW"/>
</dbReference>
<dbReference type="AlphaFoldDB" id="Q2SI54"/>
<keyword evidence="4" id="KW-0720">Serine protease</keyword>
<reference evidence="7 8" key="1">
    <citation type="journal article" date="2005" name="Nucleic Acids Res.">
        <title>Genomic blueprint of Hahella chejuensis, a marine microbe producing an algicidal agent.</title>
        <authorList>
            <person name="Jeong H."/>
            <person name="Yim J.H."/>
            <person name="Lee C."/>
            <person name="Choi S.-H."/>
            <person name="Park Y.K."/>
            <person name="Yoon S.H."/>
            <person name="Hur C.-G."/>
            <person name="Kang H.-Y."/>
            <person name="Kim D."/>
            <person name="Lee H.H."/>
            <person name="Park K.H."/>
            <person name="Park S.-H."/>
            <person name="Park H.-S."/>
            <person name="Lee H.K."/>
            <person name="Oh T.K."/>
            <person name="Kim J.F."/>
        </authorList>
    </citation>
    <scope>NUCLEOTIDE SEQUENCE [LARGE SCALE GENOMIC DNA]</scope>
    <source>
        <strain evidence="7 8">KCTC 2396</strain>
    </source>
</reference>
<dbReference type="Gene3D" id="3.90.226.10">
    <property type="entry name" value="2-enoyl-CoA Hydratase, Chain A, domain 1"/>
    <property type="match status" value="1"/>
</dbReference>
<dbReference type="KEGG" id="hch:HCH_02896"/>
<keyword evidence="3" id="KW-0378">Hydrolase</keyword>
<accession>Q2SI54</accession>
<sequence length="427" mass="45505">MPANTNYANLASRVFNTPLAVEPAYAKTFFSALSSRLDIVEIKAPDGEVILGEKMRSKAASYGPNRARERPYQVVDGVAIVPVSGTLVHKFGYLRPTSGMTGYDGLIARINDAVGDPEVRGILLDMDSPGGEVAGCFDTTAMIAAYAKQKPIWSLTYDMACSACFAIASATSRRLITQSGVAGSVGVIMAHVSRQEELAAMGRKVTLIYSGKYKAEGNPYEDLPEETLSRFQAEMHTLREQFAGIVATNTGLSIEAVMSTEAQVYRGQAAIDVGFAHEIVNGHEAVGIFSEYLKTTNSNKGVVYMTTEQTQPVADVAKERAQAATEERGRIKSILQSEAAAERRELAEYFAFETSMPADQASAALDKAPKTAASGSVPQGLLDAAMGNTEQPKVGADTSNPTGDKQDEAATILSDFRAATGKAKRSA</sequence>
<organism evidence="7 8">
    <name type="scientific">Hahella chejuensis (strain KCTC 2396)</name>
    <dbReference type="NCBI Taxonomy" id="349521"/>
    <lineage>
        <taxon>Bacteria</taxon>
        <taxon>Pseudomonadati</taxon>
        <taxon>Pseudomonadota</taxon>
        <taxon>Gammaproteobacteria</taxon>
        <taxon>Oceanospirillales</taxon>
        <taxon>Hahellaceae</taxon>
        <taxon>Hahella</taxon>
    </lineage>
</organism>
<keyword evidence="8" id="KW-1185">Reference proteome</keyword>
<gene>
    <name evidence="7" type="ordered locus">HCH_02896</name>
</gene>
<dbReference type="InterPro" id="IPR029045">
    <property type="entry name" value="ClpP/crotonase-like_dom_sf"/>
</dbReference>
<dbReference type="RefSeq" id="WP_011396739.1">
    <property type="nucleotide sequence ID" value="NC_007645.1"/>
</dbReference>
<evidence type="ECO:0000256" key="1">
    <source>
        <dbReference type="ARBA" id="ARBA00008683"/>
    </source>
</evidence>